<sequence>MSGPSDLARLTVTIDTANELLLSDKIKMMDVGGGVMRPTNAKAISDLAAQMSGAMVYLSVAAGLAGTVAGGYFSVVAAGVEEYVILYRNEAGTALEIKRYPAASALAAMRELIDFNNGEAGDIACSFLDSNRFTLLKLMVDGALDMLSAKLRNAGDGLEVSDASGFLFARLGAGGSDINGWVTRPMDRPGTEYVDQYGFVFGRVDNNKAYFGPPPSLPPAPVIPLPVAVLDQQQRTDYKQVIEYGQSLSRGVSSIPAISLTQPFANVMLASGVKLRSFEGGYDPSSFVPLVESGTTGEGETPVTGICNGITRRAVAAGESADKWVMVGTSPGRSGKSIEDLSPPPMGKNNDFVGMVKTISDTAALAASLGKTYSVWAYSWDQGETNYISTGEFENSPYQYMQYQLSLFDTLTENIVGITGQKFRPYLFTYQVAAHRKYGRDDMPIALTQWRISRQRADVALAVPCYIFPVAADNLHLTNEGSWLMGEYKSRAIYETMIRRHGKWRPLEPIGVDWKDDHVDIQFHVPRGELVLDAALATLTPNFGFDIREGGVLASNLITSVAINAPGSVRLALSRPAAADATLSYARGRVGDAAHSGPATGARGNLRDTHGLYDTAVSPLGNTFALHNPCVMFEYDRKTGF</sequence>
<dbReference type="Proteomes" id="UP000199570">
    <property type="component" value="Unassembled WGS sequence"/>
</dbReference>
<dbReference type="SUPFAM" id="SSF52266">
    <property type="entry name" value="SGNH hydrolase"/>
    <property type="match status" value="1"/>
</dbReference>
<dbReference type="Gene3D" id="3.40.50.1110">
    <property type="entry name" value="SGNH hydrolase"/>
    <property type="match status" value="1"/>
</dbReference>
<proteinExistence type="predicted"/>
<dbReference type="GO" id="GO:0016788">
    <property type="term" value="F:hydrolase activity, acting on ester bonds"/>
    <property type="evidence" value="ECO:0007669"/>
    <property type="project" value="UniProtKB-ARBA"/>
</dbReference>
<evidence type="ECO:0000313" key="2">
    <source>
        <dbReference type="Proteomes" id="UP000199570"/>
    </source>
</evidence>
<dbReference type="EMBL" id="FNKJ01000003">
    <property type="protein sequence ID" value="SDQ66927.1"/>
    <property type="molecule type" value="Genomic_DNA"/>
</dbReference>
<dbReference type="InterPro" id="IPR036514">
    <property type="entry name" value="SGNH_hydro_sf"/>
</dbReference>
<protein>
    <recommendedName>
        <fullName evidence="3">Sialate O-acetylesterase domain-containing protein</fullName>
    </recommendedName>
</protein>
<accession>A0A1H1CRJ6</accession>
<organism evidence="1 2">
    <name type="scientific">Pseudomonas moorei</name>
    <dbReference type="NCBI Taxonomy" id="395599"/>
    <lineage>
        <taxon>Bacteria</taxon>
        <taxon>Pseudomonadati</taxon>
        <taxon>Pseudomonadota</taxon>
        <taxon>Gammaproteobacteria</taxon>
        <taxon>Pseudomonadales</taxon>
        <taxon>Pseudomonadaceae</taxon>
        <taxon>Pseudomonas</taxon>
    </lineage>
</organism>
<dbReference type="OrthoDB" id="7032356at2"/>
<dbReference type="RefSeq" id="WP_090318991.1">
    <property type="nucleotide sequence ID" value="NZ_FNKJ01000003.1"/>
</dbReference>
<reference evidence="2" key="1">
    <citation type="submission" date="2016-10" db="EMBL/GenBank/DDBJ databases">
        <authorList>
            <person name="Varghese N."/>
            <person name="Submissions S."/>
        </authorList>
    </citation>
    <scope>NUCLEOTIDE SEQUENCE [LARGE SCALE GENOMIC DNA]</scope>
    <source>
        <strain evidence="2">BS3775</strain>
    </source>
</reference>
<name>A0A1H1CRJ6_9PSED</name>
<evidence type="ECO:0008006" key="3">
    <source>
        <dbReference type="Google" id="ProtNLM"/>
    </source>
</evidence>
<gene>
    <name evidence="1" type="ORF">SAMN04490195_1355</name>
</gene>
<evidence type="ECO:0000313" key="1">
    <source>
        <dbReference type="EMBL" id="SDQ66927.1"/>
    </source>
</evidence>
<dbReference type="AlphaFoldDB" id="A0A1H1CRJ6"/>
<keyword evidence="2" id="KW-1185">Reference proteome</keyword>